<dbReference type="Gene3D" id="1.20.120.1100">
    <property type="match status" value="1"/>
</dbReference>
<keyword evidence="5" id="KW-0175">Coiled coil</keyword>
<evidence type="ECO:0008006" key="9">
    <source>
        <dbReference type="Google" id="ProtNLM"/>
    </source>
</evidence>
<accession>A0A4U5MD33</accession>
<evidence type="ECO:0000256" key="1">
    <source>
        <dbReference type="ARBA" id="ARBA00004613"/>
    </source>
</evidence>
<keyword evidence="3" id="KW-0964">Secreted</keyword>
<dbReference type="EMBL" id="AZBU02000008">
    <property type="protein sequence ID" value="TKR67047.1"/>
    <property type="molecule type" value="Genomic_DNA"/>
</dbReference>
<evidence type="ECO:0000313" key="7">
    <source>
        <dbReference type="EMBL" id="TKR67047.1"/>
    </source>
</evidence>
<dbReference type="InterPro" id="IPR008632">
    <property type="entry name" value="Gp-FAR-1"/>
</dbReference>
<dbReference type="GO" id="GO:0008289">
    <property type="term" value="F:lipid binding"/>
    <property type="evidence" value="ECO:0007669"/>
    <property type="project" value="UniProtKB-KW"/>
</dbReference>
<protein>
    <recommendedName>
        <fullName evidence="9">Fatty-acid and retinol-binding protein 1</fullName>
    </recommendedName>
</protein>
<evidence type="ECO:0000313" key="8">
    <source>
        <dbReference type="Proteomes" id="UP000298663"/>
    </source>
</evidence>
<reference evidence="7 8" key="1">
    <citation type="journal article" date="2015" name="Genome Biol.">
        <title>Comparative genomics of Steinernema reveals deeply conserved gene regulatory networks.</title>
        <authorList>
            <person name="Dillman A.R."/>
            <person name="Macchietto M."/>
            <person name="Porter C.F."/>
            <person name="Rogers A."/>
            <person name="Williams B."/>
            <person name="Antoshechkin I."/>
            <person name="Lee M.M."/>
            <person name="Goodwin Z."/>
            <person name="Lu X."/>
            <person name="Lewis E.E."/>
            <person name="Goodrich-Blair H."/>
            <person name="Stock S.P."/>
            <person name="Adams B.J."/>
            <person name="Sternberg P.W."/>
            <person name="Mortazavi A."/>
        </authorList>
    </citation>
    <scope>NUCLEOTIDE SEQUENCE [LARGE SCALE GENOMIC DNA]</scope>
    <source>
        <strain evidence="7 8">ALL</strain>
    </source>
</reference>
<reference evidence="7 8" key="2">
    <citation type="journal article" date="2019" name="G3 (Bethesda)">
        <title>Hybrid Assembly of the Genome of the Entomopathogenic Nematode Steinernema carpocapsae Identifies the X-Chromosome.</title>
        <authorList>
            <person name="Serra L."/>
            <person name="Macchietto M."/>
            <person name="Macias-Munoz A."/>
            <person name="McGill C.J."/>
            <person name="Rodriguez I.M."/>
            <person name="Rodriguez B."/>
            <person name="Murad R."/>
            <person name="Mortazavi A."/>
        </authorList>
    </citation>
    <scope>NUCLEOTIDE SEQUENCE [LARGE SCALE GENOMIC DNA]</scope>
    <source>
        <strain evidence="7 8">ALL</strain>
    </source>
</reference>
<comment type="similarity">
    <text evidence="2">Belongs to the fatty-acid and retinol-binding protein (FARBP) family.</text>
</comment>
<dbReference type="Proteomes" id="UP000298663">
    <property type="component" value="Unassembled WGS sequence"/>
</dbReference>
<dbReference type="OrthoDB" id="5808308at2759"/>
<comment type="caution">
    <text evidence="7">The sequence shown here is derived from an EMBL/GenBank/DDBJ whole genome shotgun (WGS) entry which is preliminary data.</text>
</comment>
<evidence type="ECO:0000256" key="3">
    <source>
        <dbReference type="ARBA" id="ARBA00022525"/>
    </source>
</evidence>
<dbReference type="GO" id="GO:0005576">
    <property type="term" value="C:extracellular region"/>
    <property type="evidence" value="ECO:0007669"/>
    <property type="project" value="UniProtKB-SubCell"/>
</dbReference>
<proteinExistence type="inferred from homology"/>
<evidence type="ECO:0000256" key="6">
    <source>
        <dbReference type="ARBA" id="ARBA00023121"/>
    </source>
</evidence>
<name>A0A4U5MD33_STECR</name>
<comment type="subcellular location">
    <subcellularLocation>
        <location evidence="1">Secreted</location>
    </subcellularLocation>
</comment>
<gene>
    <name evidence="7" type="ORF">L596_023257</name>
</gene>
<keyword evidence="6" id="KW-0446">Lipid-binding</keyword>
<evidence type="ECO:0000256" key="2">
    <source>
        <dbReference type="ARBA" id="ARBA00006648"/>
    </source>
</evidence>
<dbReference type="AlphaFoldDB" id="A0A4U5MD33"/>
<organism evidence="7 8">
    <name type="scientific">Steinernema carpocapsae</name>
    <name type="common">Entomopathogenic nematode</name>
    <dbReference type="NCBI Taxonomy" id="34508"/>
    <lineage>
        <taxon>Eukaryota</taxon>
        <taxon>Metazoa</taxon>
        <taxon>Ecdysozoa</taxon>
        <taxon>Nematoda</taxon>
        <taxon>Chromadorea</taxon>
        <taxon>Rhabditida</taxon>
        <taxon>Tylenchina</taxon>
        <taxon>Panagrolaimomorpha</taxon>
        <taxon>Strongyloidoidea</taxon>
        <taxon>Steinernematidae</taxon>
        <taxon>Steinernema</taxon>
    </lineage>
</organism>
<evidence type="ECO:0000256" key="5">
    <source>
        <dbReference type="ARBA" id="ARBA00023054"/>
    </source>
</evidence>
<keyword evidence="4" id="KW-0732">Signal</keyword>
<sequence length="240" mass="26729">MVRRITFGYKLESGSDSSAIEMLCFVFSLVSIAFLLNVNASAPAVQEITFGEKDVVDLIHKLPADLQQFYENLSDEDIDALNKASEEINSTVKLTHSMTFDQAVGIIRKQSTTLADRVVKLNKDMMAKVESMGEPVQKFVDNVITKVTDMALSPGDSDMVEVVKTFQDIIKDALRLPDNAKVNVERSFPETRDLFESPLVLEGAKAFAQMTSDELKATVKKMGDDIADMKIDFNFDQNKN</sequence>
<keyword evidence="8" id="KW-1185">Reference proteome</keyword>
<evidence type="ECO:0000256" key="4">
    <source>
        <dbReference type="ARBA" id="ARBA00022729"/>
    </source>
</evidence>
<dbReference type="Pfam" id="PF05823">
    <property type="entry name" value="Gp-FAR-1"/>
    <property type="match status" value="1"/>
</dbReference>